<reference evidence="2 3" key="1">
    <citation type="journal article" date="2013" name="Genome Announc.">
        <title>Genome Sequence of the Extreme Obligate Alkaliphile Bacillus marmarensis Strain DSM 21297.</title>
        <authorList>
            <person name="Wernick D.G."/>
            <person name="Choi K.Y."/>
            <person name="Tat C.A."/>
            <person name="Lafontaine Rivera J.G."/>
            <person name="Liao J.C."/>
        </authorList>
    </citation>
    <scope>NUCLEOTIDE SEQUENCE [LARGE SCALE GENOMIC DNA]</scope>
    <source>
        <strain evidence="2 3">DSM 21297</strain>
    </source>
</reference>
<feature type="transmembrane region" description="Helical" evidence="1">
    <location>
        <begin position="268"/>
        <end position="289"/>
    </location>
</feature>
<dbReference type="AlphaFoldDB" id="U6SL20"/>
<feature type="transmembrane region" description="Helical" evidence="1">
    <location>
        <begin position="6"/>
        <end position="26"/>
    </location>
</feature>
<keyword evidence="1" id="KW-0472">Membrane</keyword>
<evidence type="ECO:0000256" key="1">
    <source>
        <dbReference type="SAM" id="Phobius"/>
    </source>
</evidence>
<dbReference type="PATRIC" id="fig|1188261.3.peg.3559"/>
<dbReference type="RefSeq" id="WP_022629577.1">
    <property type="nucleotide sequence ID" value="NZ_ATAE01000050.1"/>
</dbReference>
<protein>
    <submittedName>
        <fullName evidence="2">Uncharacterized protein</fullName>
    </submittedName>
</protein>
<accession>U6SL20</accession>
<dbReference type="Proteomes" id="UP000017170">
    <property type="component" value="Unassembled WGS sequence"/>
</dbReference>
<dbReference type="EMBL" id="ATAE01000050">
    <property type="protein sequence ID" value="ERN51620.1"/>
    <property type="molecule type" value="Genomic_DNA"/>
</dbReference>
<name>U6SL20_9BACI</name>
<keyword evidence="3" id="KW-1185">Reference proteome</keyword>
<proteinExistence type="predicted"/>
<feature type="transmembrane region" description="Helical" evidence="1">
    <location>
        <begin position="229"/>
        <end position="248"/>
    </location>
</feature>
<evidence type="ECO:0000313" key="3">
    <source>
        <dbReference type="Proteomes" id="UP000017170"/>
    </source>
</evidence>
<organism evidence="2 3">
    <name type="scientific">Alkalihalophilus marmarensis DSM 21297</name>
    <dbReference type="NCBI Taxonomy" id="1188261"/>
    <lineage>
        <taxon>Bacteria</taxon>
        <taxon>Bacillati</taxon>
        <taxon>Bacillota</taxon>
        <taxon>Bacilli</taxon>
        <taxon>Bacillales</taxon>
        <taxon>Bacillaceae</taxon>
        <taxon>Alkalihalophilus</taxon>
    </lineage>
</organism>
<sequence>MDLNNLISTIITSTAALVAIIGGFLVSRVISLASEQNSVIRKIKEIDNDLIAKKEIINSVEKYLFEDDLNHFVSSYNIRKIYQDRSLKEIVEEDHFSRLTVEQLTPYYNQLKDMIDEIERELQVSEYASFKAFKANYRNLKYENRLDWYEKIFINVKRIIQPPPVPGVLGFMADSPGIDDYCIDIDRVSPNTNYSYYVKEQERLEDDIKILVLQKKAQKEILKDYGKPVWVWSGVLVLLYASIVGIILPSLLLPYPLDTYNDNLTKGYILSLFYSQLILLFIYLSLAMYRLTYMSE</sequence>
<comment type="caution">
    <text evidence="2">The sequence shown here is derived from an EMBL/GenBank/DDBJ whole genome shotgun (WGS) entry which is preliminary data.</text>
</comment>
<gene>
    <name evidence="2" type="ORF">A33I_20010</name>
</gene>
<keyword evidence="1" id="KW-0812">Transmembrane</keyword>
<evidence type="ECO:0000313" key="2">
    <source>
        <dbReference type="EMBL" id="ERN51620.1"/>
    </source>
</evidence>
<keyword evidence="1" id="KW-1133">Transmembrane helix</keyword>